<evidence type="ECO:0000256" key="3">
    <source>
        <dbReference type="ARBA" id="ARBA00022679"/>
    </source>
</evidence>
<gene>
    <name evidence="6" type="ORF">TM448A00289_0047</name>
    <name evidence="7" type="ORF">TM448B00173_0064</name>
</gene>
<dbReference type="GO" id="GO:0008170">
    <property type="term" value="F:N-methyltransferase activity"/>
    <property type="evidence" value="ECO:0007669"/>
    <property type="project" value="InterPro"/>
</dbReference>
<evidence type="ECO:0000259" key="5">
    <source>
        <dbReference type="Pfam" id="PF01555"/>
    </source>
</evidence>
<protein>
    <submittedName>
        <fullName evidence="6">Putative methyltransferase</fullName>
    </submittedName>
</protein>
<name>A0A6H1ZFL2_9ZZZZ</name>
<dbReference type="InterPro" id="IPR029063">
    <property type="entry name" value="SAM-dependent_MTases_sf"/>
</dbReference>
<dbReference type="EMBL" id="MT144595">
    <property type="protein sequence ID" value="QJH94094.1"/>
    <property type="molecule type" value="Genomic_DNA"/>
</dbReference>
<reference evidence="6" key="1">
    <citation type="submission" date="2020-03" db="EMBL/GenBank/DDBJ databases">
        <title>The deep terrestrial virosphere.</title>
        <authorList>
            <person name="Holmfeldt K."/>
            <person name="Nilsson E."/>
            <person name="Simone D."/>
            <person name="Lopez-Fernandez M."/>
            <person name="Wu X."/>
            <person name="de Brujin I."/>
            <person name="Lundin D."/>
            <person name="Andersson A."/>
            <person name="Bertilsson S."/>
            <person name="Dopson M."/>
        </authorList>
    </citation>
    <scope>NUCLEOTIDE SEQUENCE</scope>
    <source>
        <strain evidence="6">TM448A00289</strain>
        <strain evidence="7">TM448B00173</strain>
    </source>
</reference>
<proteinExistence type="inferred from homology"/>
<evidence type="ECO:0000256" key="1">
    <source>
        <dbReference type="ARBA" id="ARBA00006594"/>
    </source>
</evidence>
<comment type="similarity">
    <text evidence="1">Belongs to the N(4)/N(6)-methyltransferase family.</text>
</comment>
<dbReference type="Pfam" id="PF01555">
    <property type="entry name" value="N6_N4_Mtase"/>
    <property type="match status" value="2"/>
</dbReference>
<evidence type="ECO:0000313" key="6">
    <source>
        <dbReference type="EMBL" id="QJA45980.1"/>
    </source>
</evidence>
<evidence type="ECO:0000256" key="2">
    <source>
        <dbReference type="ARBA" id="ARBA00022603"/>
    </source>
</evidence>
<dbReference type="AlphaFoldDB" id="A0A6H1ZFL2"/>
<feature type="domain" description="DNA methylase N-4/N-6" evidence="5">
    <location>
        <begin position="546"/>
        <end position="616"/>
    </location>
</feature>
<dbReference type="GO" id="GO:0032259">
    <property type="term" value="P:methylation"/>
    <property type="evidence" value="ECO:0007669"/>
    <property type="project" value="UniProtKB-KW"/>
</dbReference>
<evidence type="ECO:0000313" key="7">
    <source>
        <dbReference type="EMBL" id="QJH94094.1"/>
    </source>
</evidence>
<dbReference type="InterPro" id="IPR002052">
    <property type="entry name" value="DNA_methylase_N6_adenine_CS"/>
</dbReference>
<feature type="domain" description="DNA methylase N-4/N-6" evidence="5">
    <location>
        <begin position="32"/>
        <end position="113"/>
    </location>
</feature>
<dbReference type="PROSITE" id="PS00092">
    <property type="entry name" value="N6_MTASE"/>
    <property type="match status" value="1"/>
</dbReference>
<dbReference type="SUPFAM" id="SSF53335">
    <property type="entry name" value="S-adenosyl-L-methionine-dependent methyltransferases"/>
    <property type="match status" value="1"/>
</dbReference>
<feature type="region of interest" description="Disordered" evidence="4">
    <location>
        <begin position="459"/>
        <end position="478"/>
    </location>
</feature>
<keyword evidence="3 6" id="KW-0808">Transferase</keyword>
<dbReference type="Gene3D" id="3.40.50.150">
    <property type="entry name" value="Vaccinia Virus protein VP39"/>
    <property type="match status" value="2"/>
</dbReference>
<dbReference type="GO" id="GO:0003677">
    <property type="term" value="F:DNA binding"/>
    <property type="evidence" value="ECO:0007669"/>
    <property type="project" value="InterPro"/>
</dbReference>
<sequence>MGMIEPYYTTDLGTLCCGDCLEWMPGFARNSIDTIITDPPYALEFMGKGWDKVLPDVEIWKEALRVAKPGAMLMAFGGTRTYHRLTCAIEDAGWEIRDCVMWVYGSGFPKSLDISKQLDLYEKKKWMNISKAIDKTDKMLILDIWKNNSSNAIIVGNPSRKNQIEAGTNTQKNDSVPDLVLFLANPKKLIANAIIAELRLSEAHLTAGGSTFFVQENVEVNTERLQCLVKFAGKSLPSQNAMSLGTFTVQCVAKGLLNEISMDNLKAEEVLKTLNGNQKSLNEQAISALCAELIDGLKLTILNQSKTFLSLDTKSQTEIVSATTAIITESMAANLISSTVSILKSKAIDRMAGAEREVIGKRVPCGMLRNRRTDEQMAGSWSDPCRQPNNITAPATPEAQTWDGYGTALKPSYEPIVLAMKPLDGTFAENALKWGVAGLWIDGGRIGTEKGWPASESKFIGWKKSGDSSPTEPRGEGRWPANLIHDGSEEVVGLFPVTKSGSLLKHHKRTGGMPPLGTFEIRDRTGETEFIGDSGSAARFFYTAKTSRSERGEGNTHPTVKPLALIEYLCKLTRMPDNGIVLDIFGGSGTTAVACEKLGRPWILIEKELESCVIAKNRLSAATRQQKLFPVSGGGVRCI</sequence>
<dbReference type="EMBL" id="MT144000">
    <property type="protein sequence ID" value="QJA45980.1"/>
    <property type="molecule type" value="Genomic_DNA"/>
</dbReference>
<organism evidence="6">
    <name type="scientific">viral metagenome</name>
    <dbReference type="NCBI Taxonomy" id="1070528"/>
    <lineage>
        <taxon>unclassified sequences</taxon>
        <taxon>metagenomes</taxon>
        <taxon>organismal metagenomes</taxon>
    </lineage>
</organism>
<evidence type="ECO:0000256" key="4">
    <source>
        <dbReference type="SAM" id="MobiDB-lite"/>
    </source>
</evidence>
<dbReference type="InterPro" id="IPR002941">
    <property type="entry name" value="DNA_methylase_N4/N6"/>
</dbReference>
<accession>A0A6H1ZFL2</accession>
<keyword evidence="2 6" id="KW-0489">Methyltransferase</keyword>